<evidence type="ECO:0000313" key="3">
    <source>
        <dbReference type="Proteomes" id="UP000265768"/>
    </source>
</evidence>
<dbReference type="PANTHER" id="PTHR33383">
    <property type="entry name" value="MEMBRANE PROTEIN INSERTION EFFICIENCY FACTOR-RELATED"/>
    <property type="match status" value="1"/>
</dbReference>
<evidence type="ECO:0000313" key="2">
    <source>
        <dbReference type="EMBL" id="RJL32153.1"/>
    </source>
</evidence>
<sequence length="91" mass="10076">MTSAQETAHHGVVARFLMSGVRFYRRFISPLLGPRCRFEPSCSAYGLEAIGVHGALRGTWLTIRRIGRCHPFHPGGYDPVPQPRGTALRGD</sequence>
<dbReference type="OrthoDB" id="9801753at2"/>
<comment type="function">
    <text evidence="1">Could be involved in insertion of integral membrane proteins into the membrane.</text>
</comment>
<dbReference type="SMART" id="SM01234">
    <property type="entry name" value="Haemolytic"/>
    <property type="match status" value="1"/>
</dbReference>
<organism evidence="2 3">
    <name type="scientific">Bailinhaonella thermotolerans</name>
    <dbReference type="NCBI Taxonomy" id="1070861"/>
    <lineage>
        <taxon>Bacteria</taxon>
        <taxon>Bacillati</taxon>
        <taxon>Actinomycetota</taxon>
        <taxon>Actinomycetes</taxon>
        <taxon>Streptosporangiales</taxon>
        <taxon>Streptosporangiaceae</taxon>
        <taxon>Bailinhaonella</taxon>
    </lineage>
</organism>
<dbReference type="EMBL" id="QZEY01000005">
    <property type="protein sequence ID" value="RJL32153.1"/>
    <property type="molecule type" value="Genomic_DNA"/>
</dbReference>
<comment type="subcellular location">
    <subcellularLocation>
        <location evidence="1">Cell membrane</location>
        <topology evidence="1">Peripheral membrane protein</topology>
        <orientation evidence="1">Cytoplasmic side</orientation>
    </subcellularLocation>
</comment>
<dbReference type="RefSeq" id="WP_119927472.1">
    <property type="nucleotide sequence ID" value="NZ_QZEY01000005.1"/>
</dbReference>
<dbReference type="AlphaFoldDB" id="A0A3A4B224"/>
<keyword evidence="1" id="KW-1003">Cell membrane</keyword>
<proteinExistence type="inferred from homology"/>
<dbReference type="InterPro" id="IPR002696">
    <property type="entry name" value="Membr_insert_effic_factor_YidD"/>
</dbReference>
<dbReference type="Proteomes" id="UP000265768">
    <property type="component" value="Unassembled WGS sequence"/>
</dbReference>
<dbReference type="PANTHER" id="PTHR33383:SF1">
    <property type="entry name" value="MEMBRANE PROTEIN INSERTION EFFICIENCY FACTOR-RELATED"/>
    <property type="match status" value="1"/>
</dbReference>
<dbReference type="HAMAP" id="MF_00386">
    <property type="entry name" value="UPF0161_YidD"/>
    <property type="match status" value="1"/>
</dbReference>
<accession>A0A3A4B224</accession>
<comment type="caution">
    <text evidence="2">The sequence shown here is derived from an EMBL/GenBank/DDBJ whole genome shotgun (WGS) entry which is preliminary data.</text>
</comment>
<dbReference type="NCBIfam" id="TIGR00278">
    <property type="entry name" value="membrane protein insertion efficiency factor YidD"/>
    <property type="match status" value="1"/>
</dbReference>
<evidence type="ECO:0000256" key="1">
    <source>
        <dbReference type="HAMAP-Rule" id="MF_00386"/>
    </source>
</evidence>
<keyword evidence="1" id="KW-0472">Membrane</keyword>
<protein>
    <recommendedName>
        <fullName evidence="1">Putative membrane protein insertion efficiency factor</fullName>
    </recommendedName>
</protein>
<keyword evidence="3" id="KW-1185">Reference proteome</keyword>
<comment type="similarity">
    <text evidence="1">Belongs to the UPF0161 family.</text>
</comment>
<dbReference type="Pfam" id="PF01809">
    <property type="entry name" value="YidD"/>
    <property type="match status" value="1"/>
</dbReference>
<name>A0A3A4B224_9ACTN</name>
<gene>
    <name evidence="2" type="primary">yidD</name>
    <name evidence="2" type="ORF">D5H75_17230</name>
</gene>
<reference evidence="2 3" key="1">
    <citation type="submission" date="2018-09" db="EMBL/GenBank/DDBJ databases">
        <title>YIM 75507 draft genome.</title>
        <authorList>
            <person name="Tang S."/>
            <person name="Feng Y."/>
        </authorList>
    </citation>
    <scope>NUCLEOTIDE SEQUENCE [LARGE SCALE GENOMIC DNA]</scope>
    <source>
        <strain evidence="2 3">YIM 75507</strain>
    </source>
</reference>
<dbReference type="GO" id="GO:0005886">
    <property type="term" value="C:plasma membrane"/>
    <property type="evidence" value="ECO:0007669"/>
    <property type="project" value="UniProtKB-SubCell"/>
</dbReference>